<dbReference type="EMBL" id="BTFW01000001">
    <property type="protein sequence ID" value="GMM59251.1"/>
    <property type="molecule type" value="Genomic_DNA"/>
</dbReference>
<sequence length="70" mass="7689">MILEMMAVSLAALAGLGIVTFAALRAWHGWLAFRRWEVERGGLDAGSRIELAALRERLRRLEAIAAGVDL</sequence>
<organism evidence="1 2">
    <name type="scientific">Novosphingobium pituita</name>
    <dbReference type="NCBI Taxonomy" id="3056842"/>
    <lineage>
        <taxon>Bacteria</taxon>
        <taxon>Pseudomonadati</taxon>
        <taxon>Pseudomonadota</taxon>
        <taxon>Alphaproteobacteria</taxon>
        <taxon>Sphingomonadales</taxon>
        <taxon>Sphingomonadaceae</taxon>
        <taxon>Novosphingobium</taxon>
    </lineage>
</organism>
<accession>A0ABQ6P389</accession>
<dbReference type="Proteomes" id="UP001187221">
    <property type="component" value="Unassembled WGS sequence"/>
</dbReference>
<evidence type="ECO:0000313" key="1">
    <source>
        <dbReference type="EMBL" id="GMM59251.1"/>
    </source>
</evidence>
<protein>
    <submittedName>
        <fullName evidence="1">Uncharacterized protein</fullName>
    </submittedName>
</protein>
<name>A0ABQ6P389_9SPHN</name>
<keyword evidence="2" id="KW-1185">Reference proteome</keyword>
<gene>
    <name evidence="1" type="ORF">NUTIK01_00280</name>
</gene>
<comment type="caution">
    <text evidence="1">The sequence shown here is derived from an EMBL/GenBank/DDBJ whole genome shotgun (WGS) entry which is preliminary data.</text>
</comment>
<dbReference type="RefSeq" id="WP_317973115.1">
    <property type="nucleotide sequence ID" value="NZ_BTFW01000001.1"/>
</dbReference>
<reference evidence="1 2" key="1">
    <citation type="submission" date="2023-06" db="EMBL/GenBank/DDBJ databases">
        <title>Draft genome sequence of Novosphingobium sp. strain IK01.</title>
        <authorList>
            <person name="Hatamoto M."/>
            <person name="Ikarashi T."/>
            <person name="Yamaguchi T."/>
        </authorList>
    </citation>
    <scope>NUCLEOTIDE SEQUENCE [LARGE SCALE GENOMIC DNA]</scope>
    <source>
        <strain evidence="1 2">IK01</strain>
    </source>
</reference>
<evidence type="ECO:0000313" key="2">
    <source>
        <dbReference type="Proteomes" id="UP001187221"/>
    </source>
</evidence>
<proteinExistence type="predicted"/>